<protein>
    <submittedName>
        <fullName evidence="1">Uncharacterized protein</fullName>
    </submittedName>
</protein>
<evidence type="ECO:0000313" key="2">
    <source>
        <dbReference type="Proteomes" id="UP001497680"/>
    </source>
</evidence>
<evidence type="ECO:0000313" key="1">
    <source>
        <dbReference type="EMBL" id="KAI6086334.1"/>
    </source>
</evidence>
<dbReference type="EMBL" id="MU394316">
    <property type="protein sequence ID" value="KAI6086334.1"/>
    <property type="molecule type" value="Genomic_DNA"/>
</dbReference>
<accession>A0ACC0D0Q5</accession>
<dbReference type="Proteomes" id="UP001497680">
    <property type="component" value="Unassembled WGS sequence"/>
</dbReference>
<keyword evidence="2" id="KW-1185">Reference proteome</keyword>
<sequence>MISLHEILQRARWLTSTSGYLEGRIITLQTALRRIDVHSAFPYWTRRVEYFLTLSKEERTRYCSDFLKWYSAPGAEAEDKIFSFPLLYQFVWTYRREFRHGDGANWFDWWENTKGNEIRLEDDLIVREANESDEQLLLDLKQDPYTYYPPGFRQRIARFFGKEGRRHEELPRPISPQSFESLV</sequence>
<comment type="caution">
    <text evidence="1">The sequence shown here is derived from an EMBL/GenBank/DDBJ whole genome shotgun (WGS) entry which is preliminary data.</text>
</comment>
<name>A0ACC0D0Q5_9PEZI</name>
<proteinExistence type="predicted"/>
<organism evidence="1 2">
    <name type="scientific">Hypoxylon rubiginosum</name>
    <dbReference type="NCBI Taxonomy" id="110542"/>
    <lineage>
        <taxon>Eukaryota</taxon>
        <taxon>Fungi</taxon>
        <taxon>Dikarya</taxon>
        <taxon>Ascomycota</taxon>
        <taxon>Pezizomycotina</taxon>
        <taxon>Sordariomycetes</taxon>
        <taxon>Xylariomycetidae</taxon>
        <taxon>Xylariales</taxon>
        <taxon>Hypoxylaceae</taxon>
        <taxon>Hypoxylon</taxon>
    </lineage>
</organism>
<reference evidence="1 2" key="1">
    <citation type="journal article" date="2022" name="New Phytol.">
        <title>Ecological generalism drives hyperdiversity of secondary metabolite gene clusters in xylarialean endophytes.</title>
        <authorList>
            <person name="Franco M.E.E."/>
            <person name="Wisecaver J.H."/>
            <person name="Arnold A.E."/>
            <person name="Ju Y.M."/>
            <person name="Slot J.C."/>
            <person name="Ahrendt S."/>
            <person name="Moore L.P."/>
            <person name="Eastman K.E."/>
            <person name="Scott K."/>
            <person name="Konkel Z."/>
            <person name="Mondo S.J."/>
            <person name="Kuo A."/>
            <person name="Hayes R.D."/>
            <person name="Haridas S."/>
            <person name="Andreopoulos B."/>
            <person name="Riley R."/>
            <person name="LaButti K."/>
            <person name="Pangilinan J."/>
            <person name="Lipzen A."/>
            <person name="Amirebrahimi M."/>
            <person name="Yan J."/>
            <person name="Adam C."/>
            <person name="Keymanesh K."/>
            <person name="Ng V."/>
            <person name="Louie K."/>
            <person name="Northen T."/>
            <person name="Drula E."/>
            <person name="Henrissat B."/>
            <person name="Hsieh H.M."/>
            <person name="Youens-Clark K."/>
            <person name="Lutzoni F."/>
            <person name="Miadlikowska J."/>
            <person name="Eastwood D.C."/>
            <person name="Hamelin R.C."/>
            <person name="Grigoriev I.V."/>
            <person name="U'Ren J.M."/>
        </authorList>
    </citation>
    <scope>NUCLEOTIDE SEQUENCE [LARGE SCALE GENOMIC DNA]</scope>
    <source>
        <strain evidence="1 2">ER1909</strain>
    </source>
</reference>
<gene>
    <name evidence="1" type="ORF">F4821DRAFT_260026</name>
</gene>